<comment type="caution">
    <text evidence="2">The sequence shown here is derived from an EMBL/GenBank/DDBJ whole genome shotgun (WGS) entry which is preliminary data.</text>
</comment>
<dbReference type="PANTHER" id="PTHR33395:SF22">
    <property type="entry name" value="REVERSE TRANSCRIPTASE DOMAIN-CONTAINING PROTEIN"/>
    <property type="match status" value="1"/>
</dbReference>
<reference evidence="2 3" key="1">
    <citation type="submission" date="2024-06" db="EMBL/GenBank/DDBJ databases">
        <title>The draft genome of Grus japonensis, version 3.</title>
        <authorList>
            <person name="Nabeshima K."/>
            <person name="Suzuki S."/>
            <person name="Onuma M."/>
        </authorList>
    </citation>
    <scope>NUCLEOTIDE SEQUENCE [LARGE SCALE GENOMIC DNA]</scope>
    <source>
        <strain evidence="2 3">451A</strain>
    </source>
</reference>
<sequence length="167" mass="19045">MPVLGVKSKAQLKCIYTNARSMGNKQEELEAIVQQDSYDLVAITETWWDDSHDWSAAMDGYKLFRGDGQGRRGGGAALYVRECFDCIELNNCGDKVECLWVRMRGRAHKADILLGVCYRPPNQDEEVDEVFYKWMAEVSQLLAFVLMGDFNLAGRLLEIQHSREETV</sequence>
<gene>
    <name evidence="2" type="ORF">GRJ2_000864800</name>
</gene>
<dbReference type="Gene3D" id="3.60.10.10">
    <property type="entry name" value="Endonuclease/exonuclease/phosphatase"/>
    <property type="match status" value="1"/>
</dbReference>
<dbReference type="PANTHER" id="PTHR33395">
    <property type="entry name" value="TRANSCRIPTASE, PUTATIVE-RELATED-RELATED"/>
    <property type="match status" value="1"/>
</dbReference>
<proteinExistence type="predicted"/>
<keyword evidence="3" id="KW-1185">Reference proteome</keyword>
<feature type="domain" description="Endonuclease/exonuclease/phosphatase" evidence="1">
    <location>
        <begin position="19"/>
        <end position="160"/>
    </location>
</feature>
<dbReference type="Pfam" id="PF03372">
    <property type="entry name" value="Exo_endo_phos"/>
    <property type="match status" value="1"/>
</dbReference>
<organism evidence="2 3">
    <name type="scientific">Grus japonensis</name>
    <name type="common">Japanese crane</name>
    <name type="synonym">Red-crowned crane</name>
    <dbReference type="NCBI Taxonomy" id="30415"/>
    <lineage>
        <taxon>Eukaryota</taxon>
        <taxon>Metazoa</taxon>
        <taxon>Chordata</taxon>
        <taxon>Craniata</taxon>
        <taxon>Vertebrata</taxon>
        <taxon>Euteleostomi</taxon>
        <taxon>Archelosauria</taxon>
        <taxon>Archosauria</taxon>
        <taxon>Dinosauria</taxon>
        <taxon>Saurischia</taxon>
        <taxon>Theropoda</taxon>
        <taxon>Coelurosauria</taxon>
        <taxon>Aves</taxon>
        <taxon>Neognathae</taxon>
        <taxon>Neoaves</taxon>
        <taxon>Gruiformes</taxon>
        <taxon>Gruidae</taxon>
        <taxon>Grus</taxon>
    </lineage>
</organism>
<accession>A0ABC9WFB8</accession>
<evidence type="ECO:0000313" key="2">
    <source>
        <dbReference type="EMBL" id="GAB0183995.1"/>
    </source>
</evidence>
<dbReference type="InterPro" id="IPR036691">
    <property type="entry name" value="Endo/exonu/phosph_ase_sf"/>
</dbReference>
<protein>
    <recommendedName>
        <fullName evidence="1">Endonuclease/exonuclease/phosphatase domain-containing protein</fullName>
    </recommendedName>
</protein>
<dbReference type="Proteomes" id="UP001623348">
    <property type="component" value="Unassembled WGS sequence"/>
</dbReference>
<dbReference type="SUPFAM" id="SSF56219">
    <property type="entry name" value="DNase I-like"/>
    <property type="match status" value="1"/>
</dbReference>
<dbReference type="InterPro" id="IPR005135">
    <property type="entry name" value="Endo/exonuclease/phosphatase"/>
</dbReference>
<name>A0ABC9WFB8_GRUJA</name>
<evidence type="ECO:0000259" key="1">
    <source>
        <dbReference type="Pfam" id="PF03372"/>
    </source>
</evidence>
<evidence type="ECO:0000313" key="3">
    <source>
        <dbReference type="Proteomes" id="UP001623348"/>
    </source>
</evidence>
<dbReference type="EMBL" id="BAAFJT010000002">
    <property type="protein sequence ID" value="GAB0183995.1"/>
    <property type="molecule type" value="Genomic_DNA"/>
</dbReference>
<dbReference type="AlphaFoldDB" id="A0ABC9WFB8"/>